<dbReference type="CDD" id="cd06579">
    <property type="entry name" value="TM_PBP1_transp_AraH_like"/>
    <property type="match status" value="1"/>
</dbReference>
<reference evidence="10" key="1">
    <citation type="journal article" date="2019" name="Int. J. Syst. Evol. Microbiol.">
        <title>The Global Catalogue of Microorganisms (GCM) 10K type strain sequencing project: providing services to taxonomists for standard genome sequencing and annotation.</title>
        <authorList>
            <consortium name="The Broad Institute Genomics Platform"/>
            <consortium name="The Broad Institute Genome Sequencing Center for Infectious Disease"/>
            <person name="Wu L."/>
            <person name="Ma J."/>
        </authorList>
    </citation>
    <scope>NUCLEOTIDE SEQUENCE [LARGE SCALE GENOMIC DNA]</scope>
    <source>
        <strain evidence="10">NBRC 101365</strain>
    </source>
</reference>
<feature type="transmembrane region" description="Helical" evidence="8">
    <location>
        <begin position="312"/>
        <end position="331"/>
    </location>
</feature>
<evidence type="ECO:0000256" key="7">
    <source>
        <dbReference type="ARBA" id="ARBA00023136"/>
    </source>
</evidence>
<evidence type="ECO:0000256" key="1">
    <source>
        <dbReference type="ARBA" id="ARBA00004651"/>
    </source>
</evidence>
<dbReference type="Pfam" id="PF02653">
    <property type="entry name" value="BPD_transp_2"/>
    <property type="match status" value="1"/>
</dbReference>
<dbReference type="Proteomes" id="UP001156882">
    <property type="component" value="Unassembled WGS sequence"/>
</dbReference>
<keyword evidence="2" id="KW-0813">Transport</keyword>
<evidence type="ECO:0000256" key="2">
    <source>
        <dbReference type="ARBA" id="ARBA00022448"/>
    </source>
</evidence>
<keyword evidence="3" id="KW-1003">Cell membrane</keyword>
<name>A0ABQ6CJM1_9HYPH</name>
<comment type="caution">
    <text evidence="9">The sequence shown here is derived from an EMBL/GenBank/DDBJ whole genome shotgun (WGS) entry which is preliminary data.</text>
</comment>
<dbReference type="InterPro" id="IPR001851">
    <property type="entry name" value="ABC_transp_permease"/>
</dbReference>
<evidence type="ECO:0000313" key="9">
    <source>
        <dbReference type="EMBL" id="GLS20409.1"/>
    </source>
</evidence>
<accession>A0ABQ6CJM1</accession>
<feature type="transmembrane region" description="Helical" evidence="8">
    <location>
        <begin position="58"/>
        <end position="77"/>
    </location>
</feature>
<dbReference type="PANTHER" id="PTHR32196:SF21">
    <property type="entry name" value="ABC TRANSPORTER PERMEASE PROTEIN YPHD-RELATED"/>
    <property type="match status" value="1"/>
</dbReference>
<feature type="transmembrane region" description="Helical" evidence="8">
    <location>
        <begin position="260"/>
        <end position="279"/>
    </location>
</feature>
<evidence type="ECO:0000256" key="8">
    <source>
        <dbReference type="SAM" id="Phobius"/>
    </source>
</evidence>
<feature type="transmembrane region" description="Helical" evidence="8">
    <location>
        <begin position="180"/>
        <end position="200"/>
    </location>
</feature>
<organism evidence="9 10">
    <name type="scientific">Labrys miyagiensis</name>
    <dbReference type="NCBI Taxonomy" id="346912"/>
    <lineage>
        <taxon>Bacteria</taxon>
        <taxon>Pseudomonadati</taxon>
        <taxon>Pseudomonadota</taxon>
        <taxon>Alphaproteobacteria</taxon>
        <taxon>Hyphomicrobiales</taxon>
        <taxon>Xanthobacteraceae</taxon>
        <taxon>Labrys</taxon>
    </lineage>
</organism>
<dbReference type="PANTHER" id="PTHR32196">
    <property type="entry name" value="ABC TRANSPORTER PERMEASE PROTEIN YPHD-RELATED-RELATED"/>
    <property type="match status" value="1"/>
</dbReference>
<feature type="transmembrane region" description="Helical" evidence="8">
    <location>
        <begin position="114"/>
        <end position="135"/>
    </location>
</feature>
<evidence type="ECO:0000256" key="3">
    <source>
        <dbReference type="ARBA" id="ARBA00022475"/>
    </source>
</evidence>
<proteinExistence type="predicted"/>
<evidence type="ECO:0000313" key="10">
    <source>
        <dbReference type="Proteomes" id="UP001156882"/>
    </source>
</evidence>
<keyword evidence="6 8" id="KW-1133">Transmembrane helix</keyword>
<feature type="transmembrane region" description="Helical" evidence="8">
    <location>
        <begin position="286"/>
        <end position="306"/>
    </location>
</feature>
<gene>
    <name evidence="9" type="ORF">GCM10007874_34260</name>
</gene>
<evidence type="ECO:0000256" key="6">
    <source>
        <dbReference type="ARBA" id="ARBA00022989"/>
    </source>
</evidence>
<dbReference type="EMBL" id="BSPC01000028">
    <property type="protein sequence ID" value="GLS20409.1"/>
    <property type="molecule type" value="Genomic_DNA"/>
</dbReference>
<sequence length="338" mass="34717">MIDTPLPLLLREVVFMSSKVAISKQTIVKAAPVLVLIGLCIGISLIDSQFLSLSNLIRVASAASAPLVLALGVTFIILMGSIDLSIEGSMAFTAAVLCAFVANSTSNGIPLGLFAVPVALVAAALFGCIVGAIHVYMNVPSFMVSLGMGFVGTGLATVLLGGERVTILDQNVRALALGRWFDVPIAVYIALVMLAVAWFIQDHMRIGRHIMALGGGEDLARASGVNTRRVRLMAFTIAGAFFGVGAVLACARLGAGSALIGSGQLFTAVSSVVVGGTALTGGKGGVFNTLVGVLIVMVLNNGMIIIGLPTFVQQGVLGLVIIVAVLLNSPIRSFAVVK</sequence>
<protein>
    <submittedName>
        <fullName evidence="9">ABC transporter permease</fullName>
    </submittedName>
</protein>
<feature type="transmembrane region" description="Helical" evidence="8">
    <location>
        <begin position="142"/>
        <end position="160"/>
    </location>
</feature>
<keyword evidence="10" id="KW-1185">Reference proteome</keyword>
<feature type="transmembrane region" description="Helical" evidence="8">
    <location>
        <begin position="26"/>
        <end position="46"/>
    </location>
</feature>
<evidence type="ECO:0000256" key="5">
    <source>
        <dbReference type="ARBA" id="ARBA00022692"/>
    </source>
</evidence>
<feature type="transmembrane region" description="Helical" evidence="8">
    <location>
        <begin position="232"/>
        <end position="254"/>
    </location>
</feature>
<keyword evidence="4" id="KW-0997">Cell inner membrane</keyword>
<keyword evidence="5 8" id="KW-0812">Transmembrane</keyword>
<evidence type="ECO:0000256" key="4">
    <source>
        <dbReference type="ARBA" id="ARBA00022519"/>
    </source>
</evidence>
<keyword evidence="7 8" id="KW-0472">Membrane</keyword>
<comment type="subcellular location">
    <subcellularLocation>
        <location evidence="1">Cell membrane</location>
        <topology evidence="1">Multi-pass membrane protein</topology>
    </subcellularLocation>
</comment>